<keyword evidence="2" id="KW-1003">Cell membrane</keyword>
<proteinExistence type="predicted"/>
<feature type="transmembrane region" description="Helical" evidence="6">
    <location>
        <begin position="169"/>
        <end position="189"/>
    </location>
</feature>
<feature type="transmembrane region" description="Helical" evidence="6">
    <location>
        <begin position="201"/>
        <end position="222"/>
    </location>
</feature>
<dbReference type="GO" id="GO:0005886">
    <property type="term" value="C:plasma membrane"/>
    <property type="evidence" value="ECO:0007669"/>
    <property type="project" value="UniProtKB-SubCell"/>
</dbReference>
<evidence type="ECO:0000256" key="4">
    <source>
        <dbReference type="ARBA" id="ARBA00022989"/>
    </source>
</evidence>
<protein>
    <recommendedName>
        <fullName evidence="7">EamA domain-containing protein</fullName>
    </recommendedName>
</protein>
<keyword evidence="9" id="KW-1185">Reference proteome</keyword>
<evidence type="ECO:0000256" key="6">
    <source>
        <dbReference type="SAM" id="Phobius"/>
    </source>
</evidence>
<accession>A0ABD3QIU7</accession>
<gene>
    <name evidence="8" type="ORF">HJC23_010434</name>
</gene>
<dbReference type="InterPro" id="IPR000620">
    <property type="entry name" value="EamA_dom"/>
</dbReference>
<evidence type="ECO:0000313" key="9">
    <source>
        <dbReference type="Proteomes" id="UP001516023"/>
    </source>
</evidence>
<feature type="transmembrane region" description="Helical" evidence="6">
    <location>
        <begin position="384"/>
        <end position="403"/>
    </location>
</feature>
<reference evidence="8 9" key="1">
    <citation type="journal article" date="2020" name="G3 (Bethesda)">
        <title>Improved Reference Genome for Cyclotella cryptica CCMP332, a Model for Cell Wall Morphogenesis, Salinity Adaptation, and Lipid Production in Diatoms (Bacillariophyta).</title>
        <authorList>
            <person name="Roberts W.R."/>
            <person name="Downey K.M."/>
            <person name="Ruck E.C."/>
            <person name="Traller J.C."/>
            <person name="Alverson A.J."/>
        </authorList>
    </citation>
    <scope>NUCLEOTIDE SEQUENCE [LARGE SCALE GENOMIC DNA]</scope>
    <source>
        <strain evidence="8 9">CCMP332</strain>
    </source>
</reference>
<dbReference type="InterPro" id="IPR037185">
    <property type="entry name" value="EmrE-like"/>
</dbReference>
<comment type="subcellular location">
    <subcellularLocation>
        <location evidence="1">Cell membrane</location>
        <topology evidence="1">Multi-pass membrane protein</topology>
    </subcellularLocation>
</comment>
<evidence type="ECO:0000259" key="7">
    <source>
        <dbReference type="Pfam" id="PF00892"/>
    </source>
</evidence>
<dbReference type="Proteomes" id="UP001516023">
    <property type="component" value="Unassembled WGS sequence"/>
</dbReference>
<dbReference type="Pfam" id="PF00892">
    <property type="entry name" value="EamA"/>
    <property type="match status" value="1"/>
</dbReference>
<comment type="caution">
    <text evidence="8">The sequence shown here is derived from an EMBL/GenBank/DDBJ whole genome shotgun (WGS) entry which is preliminary data.</text>
</comment>
<dbReference type="PANTHER" id="PTHR42920">
    <property type="entry name" value="OS03G0707200 PROTEIN-RELATED"/>
    <property type="match status" value="1"/>
</dbReference>
<evidence type="ECO:0000256" key="5">
    <source>
        <dbReference type="ARBA" id="ARBA00023136"/>
    </source>
</evidence>
<dbReference type="PANTHER" id="PTHR42920:SF5">
    <property type="entry name" value="EAMA DOMAIN-CONTAINING PROTEIN"/>
    <property type="match status" value="1"/>
</dbReference>
<feature type="transmembrane region" description="Helical" evidence="6">
    <location>
        <begin position="228"/>
        <end position="248"/>
    </location>
</feature>
<keyword evidence="4 6" id="KW-1133">Transmembrane helix</keyword>
<dbReference type="InterPro" id="IPR051258">
    <property type="entry name" value="Diverse_Substrate_Transporter"/>
</dbReference>
<sequence length="478" mass="50294">MNTRSCAFALSIAAAGQSTAFINPVQSVVPTPCHRDNMFPLFAQYKTRDSAFTPSPKTDKIVGGTEGDDVEIHDAPNKAASMLNKVVAETSDADATLRETEPIYKTLDETAIVTADAPVTNEEGAYKADESSLTGEGLFWRGIVVVLCALWASNFATAKVVLAEPGVDASIFAVARFSLAALSLLPGSINSIRKGNISLETARGAVICGSWVAFGYMGQLIGLLDTTPSRSCVICSLNCIFVAIVAEFMRVNAARDRGYLSNFDLKKMVPALIAVMGVAIIELKGAGGNPTWGDFISFSQPIGFGMGYLQLEELMKKQPSAALAVSAIKLSVVAISAFAFFEVSSHSASMMGASVLGTDSLVEGSKQISGLILPDFTPILHSPVAMGAVFYTGIVTTSIALWVESIAFQRVPATDASVILTTEPLFAAAASAVLVGEKFGISDAVGAMFIVGACIYAIKIGEAKEICDEETKECIVTE</sequence>
<name>A0ABD3QIU7_9STRA</name>
<evidence type="ECO:0000256" key="2">
    <source>
        <dbReference type="ARBA" id="ARBA00022475"/>
    </source>
</evidence>
<organism evidence="8 9">
    <name type="scientific">Cyclotella cryptica</name>
    <dbReference type="NCBI Taxonomy" id="29204"/>
    <lineage>
        <taxon>Eukaryota</taxon>
        <taxon>Sar</taxon>
        <taxon>Stramenopiles</taxon>
        <taxon>Ochrophyta</taxon>
        <taxon>Bacillariophyta</taxon>
        <taxon>Coscinodiscophyceae</taxon>
        <taxon>Thalassiosirophycidae</taxon>
        <taxon>Stephanodiscales</taxon>
        <taxon>Stephanodiscaceae</taxon>
        <taxon>Cyclotella</taxon>
    </lineage>
</organism>
<feature type="domain" description="EamA" evidence="7">
    <location>
        <begin position="382"/>
        <end position="455"/>
    </location>
</feature>
<feature type="transmembrane region" description="Helical" evidence="6">
    <location>
        <begin position="321"/>
        <end position="341"/>
    </location>
</feature>
<dbReference type="SUPFAM" id="SSF103481">
    <property type="entry name" value="Multidrug resistance efflux transporter EmrE"/>
    <property type="match status" value="1"/>
</dbReference>
<dbReference type="EMBL" id="JABMIG020000036">
    <property type="protein sequence ID" value="KAL3799784.1"/>
    <property type="molecule type" value="Genomic_DNA"/>
</dbReference>
<evidence type="ECO:0000256" key="1">
    <source>
        <dbReference type="ARBA" id="ARBA00004651"/>
    </source>
</evidence>
<evidence type="ECO:0000256" key="3">
    <source>
        <dbReference type="ARBA" id="ARBA00022692"/>
    </source>
</evidence>
<evidence type="ECO:0000313" key="8">
    <source>
        <dbReference type="EMBL" id="KAL3799784.1"/>
    </source>
</evidence>
<dbReference type="AlphaFoldDB" id="A0ABD3QIU7"/>
<keyword evidence="3 6" id="KW-0812">Transmembrane</keyword>
<keyword evidence="5 6" id="KW-0472">Membrane</keyword>